<evidence type="ECO:0000256" key="1">
    <source>
        <dbReference type="ARBA" id="ARBA00007707"/>
    </source>
</evidence>
<gene>
    <name evidence="5" type="ORF">H3Z74_17050</name>
</gene>
<dbReference type="Pfam" id="PF00132">
    <property type="entry name" value="Hexapep"/>
    <property type="match status" value="1"/>
</dbReference>
<evidence type="ECO:0000313" key="5">
    <source>
        <dbReference type="EMBL" id="QNQ08442.1"/>
    </source>
</evidence>
<comment type="similarity">
    <text evidence="1">In the C-terminal section; belongs to the transferase hexapeptide repeat family.</text>
</comment>
<dbReference type="RefSeq" id="WP_187760770.1">
    <property type="nucleotide sequence ID" value="NZ_CP061038.1"/>
</dbReference>
<dbReference type="PANTHER" id="PTHR43584">
    <property type="entry name" value="NUCLEOTIDYL TRANSFERASE"/>
    <property type="match status" value="1"/>
</dbReference>
<dbReference type="Proteomes" id="UP000516148">
    <property type="component" value="Chromosome"/>
</dbReference>
<dbReference type="PANTHER" id="PTHR43584:SF8">
    <property type="entry name" value="N-ACETYLMURAMATE ALPHA-1-PHOSPHATE URIDYLYLTRANSFERASE"/>
    <property type="match status" value="1"/>
</dbReference>
<sequence length="207" mass="21501">MTIGLFVSHHVERWVASPFGVADGAPWTIIHDAEALIRSALSGLGPDYGVQGDIAVHASATVEPGAVLKGPAIIGPRCFVATGAYLRGGVYLDEDCIVGPGAELKTSFMFKGSKIAHLNFVGDSILGAGVNVEAGAIIANYRNEQDDKRIRILFQGETIDTGVDKFGALLGDGTRIGANAVIAPGAILPPNTRIGRLQLVDQSPSAA</sequence>
<evidence type="ECO:0000256" key="3">
    <source>
        <dbReference type="ARBA" id="ARBA00022679"/>
    </source>
</evidence>
<evidence type="ECO:0000313" key="6">
    <source>
        <dbReference type="Proteomes" id="UP000516148"/>
    </source>
</evidence>
<dbReference type="GO" id="GO:0016779">
    <property type="term" value="F:nucleotidyltransferase activity"/>
    <property type="evidence" value="ECO:0007669"/>
    <property type="project" value="UniProtKB-ARBA"/>
</dbReference>
<keyword evidence="3" id="KW-0808">Transferase</keyword>
<protein>
    <recommendedName>
        <fullName evidence="7">LpxA family transferase</fullName>
    </recommendedName>
</protein>
<dbReference type="InterPro" id="IPR011004">
    <property type="entry name" value="Trimer_LpxA-like_sf"/>
</dbReference>
<evidence type="ECO:0008006" key="7">
    <source>
        <dbReference type="Google" id="ProtNLM"/>
    </source>
</evidence>
<comment type="similarity">
    <text evidence="2">In the N-terminal section; belongs to the N-acetylglucosamine-1-phosphate uridyltransferase family.</text>
</comment>
<reference evidence="5 6" key="1">
    <citation type="submission" date="2020-09" db="EMBL/GenBank/DDBJ databases">
        <title>Sphingomonas sp., a new species isolated from pork steak.</title>
        <authorList>
            <person name="Heidler von Heilborn D."/>
        </authorList>
    </citation>
    <scope>NUCLEOTIDE SEQUENCE [LARGE SCALE GENOMIC DNA]</scope>
    <source>
        <strain evidence="6">S8-3T</strain>
    </source>
</reference>
<keyword evidence="6" id="KW-1185">Reference proteome</keyword>
<organism evidence="5 6">
    <name type="scientific">Sphingomonas alpina</name>
    <dbReference type="NCBI Taxonomy" id="653931"/>
    <lineage>
        <taxon>Bacteria</taxon>
        <taxon>Pseudomonadati</taxon>
        <taxon>Pseudomonadota</taxon>
        <taxon>Alphaproteobacteria</taxon>
        <taxon>Sphingomonadales</taxon>
        <taxon>Sphingomonadaceae</taxon>
        <taxon>Sphingomonas</taxon>
    </lineage>
</organism>
<proteinExistence type="inferred from homology"/>
<dbReference type="InterPro" id="IPR001451">
    <property type="entry name" value="Hexapep"/>
</dbReference>
<dbReference type="AlphaFoldDB" id="A0A7H0LFI9"/>
<evidence type="ECO:0000256" key="2">
    <source>
        <dbReference type="ARBA" id="ARBA00007947"/>
    </source>
</evidence>
<dbReference type="InterPro" id="IPR050065">
    <property type="entry name" value="GlmU-like"/>
</dbReference>
<keyword evidence="4" id="KW-0012">Acyltransferase</keyword>
<dbReference type="GO" id="GO:0016746">
    <property type="term" value="F:acyltransferase activity"/>
    <property type="evidence" value="ECO:0007669"/>
    <property type="project" value="UniProtKB-KW"/>
</dbReference>
<dbReference type="EMBL" id="CP061038">
    <property type="protein sequence ID" value="QNQ08442.1"/>
    <property type="molecule type" value="Genomic_DNA"/>
</dbReference>
<accession>A0A7H0LFI9</accession>
<dbReference type="Gene3D" id="2.160.10.10">
    <property type="entry name" value="Hexapeptide repeat proteins"/>
    <property type="match status" value="1"/>
</dbReference>
<evidence type="ECO:0000256" key="4">
    <source>
        <dbReference type="ARBA" id="ARBA00023315"/>
    </source>
</evidence>
<dbReference type="SUPFAM" id="SSF51161">
    <property type="entry name" value="Trimeric LpxA-like enzymes"/>
    <property type="match status" value="1"/>
</dbReference>
<name>A0A7H0LFI9_9SPHN</name>
<dbReference type="KEGG" id="spap:H3Z74_17050"/>